<name>A0A840RNT7_9BURK</name>
<dbReference type="AlphaFoldDB" id="A0A840RNT7"/>
<evidence type="ECO:0000313" key="1">
    <source>
        <dbReference type="EMBL" id="MBB5198656.1"/>
    </source>
</evidence>
<organism evidence="1 2">
    <name type="scientific">Glaciimonas immobilis</name>
    <dbReference type="NCBI Taxonomy" id="728004"/>
    <lineage>
        <taxon>Bacteria</taxon>
        <taxon>Pseudomonadati</taxon>
        <taxon>Pseudomonadota</taxon>
        <taxon>Betaproteobacteria</taxon>
        <taxon>Burkholderiales</taxon>
        <taxon>Oxalobacteraceae</taxon>
        <taxon>Glaciimonas</taxon>
    </lineage>
</organism>
<dbReference type="EMBL" id="JACHHQ010000001">
    <property type="protein sequence ID" value="MBB5198656.1"/>
    <property type="molecule type" value="Genomic_DNA"/>
</dbReference>
<dbReference type="Proteomes" id="UP000571084">
    <property type="component" value="Unassembled WGS sequence"/>
</dbReference>
<dbReference type="RefSeq" id="WP_168052761.1">
    <property type="nucleotide sequence ID" value="NZ_JAAOZT010000002.1"/>
</dbReference>
<protein>
    <submittedName>
        <fullName evidence="1">Uncharacterized protein</fullName>
    </submittedName>
</protein>
<gene>
    <name evidence="1" type="ORF">HNR39_000466</name>
</gene>
<proteinExistence type="predicted"/>
<reference evidence="1 2" key="1">
    <citation type="submission" date="2020-08" db="EMBL/GenBank/DDBJ databases">
        <title>Genomic Encyclopedia of Type Strains, Phase IV (KMG-IV): sequencing the most valuable type-strain genomes for metagenomic binning, comparative biology and taxonomic classification.</title>
        <authorList>
            <person name="Goeker M."/>
        </authorList>
    </citation>
    <scope>NUCLEOTIDE SEQUENCE [LARGE SCALE GENOMIC DNA]</scope>
    <source>
        <strain evidence="1 2">DSM 23240</strain>
    </source>
</reference>
<sequence length="48" mass="4954">MSTALTVPTAKGNPDVVLHGEVGQQVTGDIKAPQTFHSGGTKKKKPPV</sequence>
<keyword evidence="2" id="KW-1185">Reference proteome</keyword>
<accession>A0A840RNT7</accession>
<comment type="caution">
    <text evidence="1">The sequence shown here is derived from an EMBL/GenBank/DDBJ whole genome shotgun (WGS) entry which is preliminary data.</text>
</comment>
<evidence type="ECO:0000313" key="2">
    <source>
        <dbReference type="Proteomes" id="UP000571084"/>
    </source>
</evidence>